<proteinExistence type="predicted"/>
<evidence type="ECO:0000313" key="1">
    <source>
        <dbReference type="EMBL" id="MEA5480461.1"/>
    </source>
</evidence>
<comment type="caution">
    <text evidence="1">The sequence shown here is derived from an EMBL/GenBank/DDBJ whole genome shotgun (WGS) entry which is preliminary data.</text>
</comment>
<sequence length="87" mass="9746">MPIAQIENLIRYVTNAEGKATDVLVTLELWQQLIHSINTDNISGLSWIDEQEPKEQILVDLQESVRLAAAGQTFPVSQLWEDAISKA</sequence>
<protein>
    <recommendedName>
        <fullName evidence="3">Addiction module component</fullName>
    </recommendedName>
</protein>
<dbReference type="RefSeq" id="WP_323263442.1">
    <property type="nucleotide sequence ID" value="NZ_JAYGIE010000126.1"/>
</dbReference>
<accession>A0ABU5TQ83</accession>
<evidence type="ECO:0008006" key="3">
    <source>
        <dbReference type="Google" id="ProtNLM"/>
    </source>
</evidence>
<evidence type="ECO:0000313" key="2">
    <source>
        <dbReference type="Proteomes" id="UP001301388"/>
    </source>
</evidence>
<organism evidence="1 2">
    <name type="scientific">Pseudanabaena galeata UHCC 0370</name>
    <dbReference type="NCBI Taxonomy" id="3110310"/>
    <lineage>
        <taxon>Bacteria</taxon>
        <taxon>Bacillati</taxon>
        <taxon>Cyanobacteriota</taxon>
        <taxon>Cyanophyceae</taxon>
        <taxon>Pseudanabaenales</taxon>
        <taxon>Pseudanabaenaceae</taxon>
        <taxon>Pseudanabaena</taxon>
    </lineage>
</organism>
<name>A0ABU5TQ83_9CYAN</name>
<gene>
    <name evidence="1" type="ORF">VB774_22740</name>
</gene>
<dbReference type="Proteomes" id="UP001301388">
    <property type="component" value="Unassembled WGS sequence"/>
</dbReference>
<reference evidence="1 2" key="1">
    <citation type="submission" date="2023-12" db="EMBL/GenBank/DDBJ databases">
        <title>Baltic Sea Cyanobacteria.</title>
        <authorList>
            <person name="Delbaje E."/>
            <person name="Fewer D.P."/>
            <person name="Shishido T.K."/>
        </authorList>
    </citation>
    <scope>NUCLEOTIDE SEQUENCE [LARGE SCALE GENOMIC DNA]</scope>
    <source>
        <strain evidence="1 2">UHCC 0370</strain>
    </source>
</reference>
<keyword evidence="2" id="KW-1185">Reference proteome</keyword>
<dbReference type="EMBL" id="JAYGIE010000126">
    <property type="protein sequence ID" value="MEA5480461.1"/>
    <property type="molecule type" value="Genomic_DNA"/>
</dbReference>